<evidence type="ECO:0000259" key="19">
    <source>
        <dbReference type="Pfam" id="PF13086"/>
    </source>
</evidence>
<dbReference type="InterPro" id="IPR048967">
    <property type="entry name" value="Aquarius_insert"/>
</dbReference>
<dbReference type="Pfam" id="PF13086">
    <property type="entry name" value="AAA_11"/>
    <property type="match status" value="1"/>
</dbReference>
<keyword evidence="10" id="KW-0007">Acetylation</keyword>
<dbReference type="SUPFAM" id="SSF52540">
    <property type="entry name" value="P-loop containing nucleoside triphosphate hydrolases"/>
    <property type="match status" value="1"/>
</dbReference>
<dbReference type="CDD" id="cd18808">
    <property type="entry name" value="SF1_C_Upf1"/>
    <property type="match status" value="1"/>
</dbReference>
<comment type="subunit">
    <text evidence="16">Identified in the spliceosome C complex. Component of the XAB2 complex, a multimeric protein complex composed of XAB2, PRPF19, AQR, ZNF830, ISY1, and PPIE. Identified in a pentameric intron-binding (IB) complex composed of AQR, XAB2, ISY1, ZNF830 and PPIE that is incorporated into the spliceosome as a preassembled complex. The IB complex does not contain PRPF19. Within the spliceosome, interacts with SNRPA1, SF3B1, SF3B3, SF3A1 and SF3A2.</text>
</comment>
<evidence type="ECO:0000256" key="4">
    <source>
        <dbReference type="ARBA" id="ARBA00022728"/>
    </source>
</evidence>
<evidence type="ECO:0000256" key="3">
    <source>
        <dbReference type="ARBA" id="ARBA00022664"/>
    </source>
</evidence>
<evidence type="ECO:0000256" key="18">
    <source>
        <dbReference type="ARBA" id="ARBA00083796"/>
    </source>
</evidence>
<dbReference type="GO" id="GO:0008380">
    <property type="term" value="P:RNA splicing"/>
    <property type="evidence" value="ECO:0007669"/>
    <property type="project" value="UniProtKB-KW"/>
</dbReference>
<dbReference type="GO" id="GO:0016787">
    <property type="term" value="F:hydrolase activity"/>
    <property type="evidence" value="ECO:0007669"/>
    <property type="project" value="UniProtKB-KW"/>
</dbReference>
<dbReference type="GO" id="GO:0003724">
    <property type="term" value="F:RNA helicase activity"/>
    <property type="evidence" value="ECO:0007669"/>
    <property type="project" value="UniProtKB-EC"/>
</dbReference>
<dbReference type="InterPro" id="IPR047187">
    <property type="entry name" value="SF1_C_Upf1"/>
</dbReference>
<evidence type="ECO:0000256" key="9">
    <source>
        <dbReference type="ARBA" id="ARBA00022884"/>
    </source>
</evidence>
<evidence type="ECO:0000313" key="22">
    <source>
        <dbReference type="EMBL" id="KAF6024346.1"/>
    </source>
</evidence>
<dbReference type="CDD" id="cd17935">
    <property type="entry name" value="EEXXQc_AQR"/>
    <property type="match status" value="1"/>
</dbReference>
<keyword evidence="3" id="KW-0507">mRNA processing</keyword>
<reference evidence="22" key="1">
    <citation type="submission" date="2020-06" db="EMBL/GenBank/DDBJ databases">
        <title>Draft genome of Bugula neritina, a colonial animal packing powerful symbionts and potential medicines.</title>
        <authorList>
            <person name="Rayko M."/>
        </authorList>
    </citation>
    <scope>NUCLEOTIDE SEQUENCE [LARGE SCALE GENOMIC DNA]</scope>
    <source>
        <strain evidence="22">Kwan_BN1</strain>
    </source>
</reference>
<evidence type="ECO:0000256" key="7">
    <source>
        <dbReference type="ARBA" id="ARBA00022806"/>
    </source>
</evidence>
<keyword evidence="23" id="KW-1185">Reference proteome</keyword>
<evidence type="ECO:0000259" key="21">
    <source>
        <dbReference type="Pfam" id="PF21144"/>
    </source>
</evidence>
<dbReference type="PANTHER" id="PTHR10887">
    <property type="entry name" value="DNA2/NAM7 HELICASE FAMILY"/>
    <property type="match status" value="1"/>
</dbReference>
<dbReference type="EC" id="3.6.4.13" evidence="2"/>
<organism evidence="22 23">
    <name type="scientific">Bugula neritina</name>
    <name type="common">Brown bryozoan</name>
    <name type="synonym">Sertularia neritina</name>
    <dbReference type="NCBI Taxonomy" id="10212"/>
    <lineage>
        <taxon>Eukaryota</taxon>
        <taxon>Metazoa</taxon>
        <taxon>Spiralia</taxon>
        <taxon>Lophotrochozoa</taxon>
        <taxon>Bryozoa</taxon>
        <taxon>Gymnolaemata</taxon>
        <taxon>Cheilostomatida</taxon>
        <taxon>Flustrina</taxon>
        <taxon>Buguloidea</taxon>
        <taxon>Bugulidae</taxon>
        <taxon>Bugula</taxon>
    </lineage>
</organism>
<evidence type="ECO:0000256" key="12">
    <source>
        <dbReference type="ARBA" id="ARBA00023242"/>
    </source>
</evidence>
<evidence type="ECO:0000256" key="17">
    <source>
        <dbReference type="ARBA" id="ARBA00069875"/>
    </source>
</evidence>
<keyword evidence="6" id="KW-0378">Hydrolase</keyword>
<evidence type="ECO:0000256" key="16">
    <source>
        <dbReference type="ARBA" id="ARBA00063921"/>
    </source>
</evidence>
<evidence type="ECO:0000256" key="10">
    <source>
        <dbReference type="ARBA" id="ARBA00022990"/>
    </source>
</evidence>
<keyword evidence="4" id="KW-0747">Spliceosome</keyword>
<dbReference type="Pfam" id="PF21144">
    <property type="entry name" value="Aquarius_N_3rd"/>
    <property type="match status" value="1"/>
</dbReference>
<feature type="domain" description="DNA2/NAM7 helicase-like C-terminal" evidence="20">
    <location>
        <begin position="389"/>
        <end position="580"/>
    </location>
</feature>
<evidence type="ECO:0000256" key="14">
    <source>
        <dbReference type="ARBA" id="ARBA00057313"/>
    </source>
</evidence>
<keyword evidence="11" id="KW-0508">mRNA splicing</keyword>
<evidence type="ECO:0000256" key="13">
    <source>
        <dbReference type="ARBA" id="ARBA00047984"/>
    </source>
</evidence>
<proteinExistence type="inferred from homology"/>
<feature type="domain" description="DNA2/NAM7 helicase helicase" evidence="19">
    <location>
        <begin position="87"/>
        <end position="380"/>
    </location>
</feature>
<dbReference type="GO" id="GO:0003729">
    <property type="term" value="F:mRNA binding"/>
    <property type="evidence" value="ECO:0007669"/>
    <property type="project" value="TreeGrafter"/>
</dbReference>
<comment type="similarity">
    <text evidence="15">Belongs to the CWF11 family.</text>
</comment>
<dbReference type="InterPro" id="IPR027417">
    <property type="entry name" value="P-loop_NTPase"/>
</dbReference>
<comment type="caution">
    <text evidence="22">The sequence shown here is derived from an EMBL/GenBank/DDBJ whole genome shotgun (WGS) entry which is preliminary data.</text>
</comment>
<evidence type="ECO:0000256" key="1">
    <source>
        <dbReference type="ARBA" id="ARBA00004642"/>
    </source>
</evidence>
<dbReference type="Pfam" id="PF13087">
    <property type="entry name" value="AAA_12"/>
    <property type="match status" value="1"/>
</dbReference>
<protein>
    <recommendedName>
        <fullName evidence="17">RNA helicase aquarius</fullName>
        <ecNumber evidence="2">3.6.4.13</ecNumber>
    </recommendedName>
    <alternativeName>
        <fullName evidence="18">Intron-binding protein of 160 kDa</fullName>
    </alternativeName>
</protein>
<dbReference type="GO" id="GO:0005654">
    <property type="term" value="C:nucleoplasm"/>
    <property type="evidence" value="ECO:0007669"/>
    <property type="project" value="UniProtKB-SubCell"/>
</dbReference>
<comment type="catalytic activity">
    <reaction evidence="13">
        <text>ATP + H2O = ADP + phosphate + H(+)</text>
        <dbReference type="Rhea" id="RHEA:13065"/>
        <dbReference type="ChEBI" id="CHEBI:15377"/>
        <dbReference type="ChEBI" id="CHEBI:15378"/>
        <dbReference type="ChEBI" id="CHEBI:30616"/>
        <dbReference type="ChEBI" id="CHEBI:43474"/>
        <dbReference type="ChEBI" id="CHEBI:456216"/>
        <dbReference type="EC" id="3.6.4.13"/>
    </reaction>
</comment>
<keyword evidence="5" id="KW-0547">Nucleotide-binding</keyword>
<evidence type="ECO:0000256" key="8">
    <source>
        <dbReference type="ARBA" id="ARBA00022840"/>
    </source>
</evidence>
<dbReference type="EMBL" id="VXIV02002587">
    <property type="protein sequence ID" value="KAF6024346.1"/>
    <property type="molecule type" value="Genomic_DNA"/>
</dbReference>
<dbReference type="Proteomes" id="UP000593567">
    <property type="component" value="Unassembled WGS sequence"/>
</dbReference>
<comment type="function">
    <text evidence="14">Involved in pre-mRNA splicing as component of the spliceosome. Intron-binding spliceosomal protein required to link pre-mRNA splicing and snoRNP (small nucleolar ribonucleoprotein) biogenesis. Plays a key role in position-dependent assembly of intron-encoded box C/D small snoRNP, splicing being required for snoRNP assembly. May act by helping the folding of the snoRNA sequence. Binds to intron of pre-mRNAs in a sequence-independent manner, contacting the region between snoRNA and the branchpoint of introns (40 nucleotides upstream of the branchpoint) during the late stages of splicing. Has ATP-dependent RNA helicase activity and can unwind double-stranded RNA molecules with a 3' overhang (in vitro).</text>
</comment>
<evidence type="ECO:0000256" key="15">
    <source>
        <dbReference type="ARBA" id="ARBA00061244"/>
    </source>
</evidence>
<keyword evidence="9" id="KW-0694">RNA-binding</keyword>
<dbReference type="InterPro" id="IPR045055">
    <property type="entry name" value="DNA2/NAM7-like"/>
</dbReference>
<gene>
    <name evidence="22" type="ORF">EB796_017347</name>
</gene>
<dbReference type="PANTHER" id="PTHR10887:SF5">
    <property type="entry name" value="RNA HELICASE AQUARIUS"/>
    <property type="match status" value="1"/>
</dbReference>
<dbReference type="GO" id="GO:0071013">
    <property type="term" value="C:catalytic step 2 spliceosome"/>
    <property type="evidence" value="ECO:0007669"/>
    <property type="project" value="TreeGrafter"/>
</dbReference>
<evidence type="ECO:0000256" key="2">
    <source>
        <dbReference type="ARBA" id="ARBA00012552"/>
    </source>
</evidence>
<comment type="subcellular location">
    <subcellularLocation>
        <location evidence="1">Nucleus</location>
        <location evidence="1">Nucleoplasm</location>
    </subcellularLocation>
</comment>
<dbReference type="AlphaFoldDB" id="A0A7J7JFF4"/>
<sequence>MEKHIGTLDWNDTFLSEEHLKHSFPDHDVVMEKSEEGVENLPPFTLTIEDGEDKESKKVLAQNHQMLNRGPYEYNVPKKNSIKFTPTQVEAIRAGTNYGLTMVVGPPGTGKTDVAVQIISNLYHNFPEQRTLIVTHSNQALNQLFEKIMELDIDERHLLRMGHGEEGLETDKDFSRVNFVLSQRLALLEEVGRLQTSLGVQGDVSYTCETAAHFYLYQVLSRWEKYAGGYDTYSLEQVSSEFPFHPFFQDAPQPLFKGKSKESDWEIAEGCFRHIKRIFTQLDEFRPFELLRSGADRARYLLIKEAKIIAMTCTHAALKRHDLVAARFQYDNILMEESAQILEIETFIPLLLQNPEDGFNRLKRWIMIGDHHQLPPVIKNMAFQKYSNMEQSLFTRFVRLGVPTVDLDAQGRARGSIANLYRWRYKKLGDLSHISQLEQYKMANAGFRFDFQIVDVPDFNGVGESEPNPYFYQNLAEAEYCVATFMYMRLLGYPAEKITILTTYNGQKHLLRDVIAQRCGANPLIGQPHKVTTVDRFQGQQNDYIILSLVRTRNVGHLRDVRRLVVAMSRARLGLYVFGRVSLFQNCVELTPTFTQLVQRPLRLHLLPSETYPTSRLVADSPSREDAMIIPDMPAMCQFVYDLYGSSVEMMMQSLPKEVPVETEEKPVEDDGKVKGQPVVTKEIEFEVLDGSAAKE</sequence>
<evidence type="ECO:0000256" key="5">
    <source>
        <dbReference type="ARBA" id="ARBA00022741"/>
    </source>
</evidence>
<evidence type="ECO:0000256" key="6">
    <source>
        <dbReference type="ARBA" id="ARBA00022801"/>
    </source>
</evidence>
<dbReference type="GO" id="GO:0006397">
    <property type="term" value="P:mRNA processing"/>
    <property type="evidence" value="ECO:0007669"/>
    <property type="project" value="UniProtKB-KW"/>
</dbReference>
<keyword evidence="8" id="KW-0067">ATP-binding</keyword>
<evidence type="ECO:0000256" key="11">
    <source>
        <dbReference type="ARBA" id="ARBA00023187"/>
    </source>
</evidence>
<dbReference type="InterPro" id="IPR041679">
    <property type="entry name" value="DNA2/NAM7-like_C"/>
</dbReference>
<name>A0A7J7JFF4_BUGNE</name>
<dbReference type="GO" id="GO:0005524">
    <property type="term" value="F:ATP binding"/>
    <property type="evidence" value="ECO:0007669"/>
    <property type="project" value="UniProtKB-KW"/>
</dbReference>
<dbReference type="Gene3D" id="3.40.50.300">
    <property type="entry name" value="P-loop containing nucleotide triphosphate hydrolases"/>
    <property type="match status" value="2"/>
</dbReference>
<keyword evidence="7" id="KW-0347">Helicase</keyword>
<accession>A0A7J7JFF4</accession>
<evidence type="ECO:0000259" key="20">
    <source>
        <dbReference type="Pfam" id="PF13087"/>
    </source>
</evidence>
<evidence type="ECO:0000313" key="23">
    <source>
        <dbReference type="Proteomes" id="UP000593567"/>
    </source>
</evidence>
<dbReference type="FunFam" id="3.40.50.300:FF:000396">
    <property type="entry name" value="RNA helicase aquarius"/>
    <property type="match status" value="1"/>
</dbReference>
<feature type="domain" description="RNA helicase aquarius insertion" evidence="21">
    <location>
        <begin position="5"/>
        <end position="83"/>
    </location>
</feature>
<dbReference type="InterPro" id="IPR041677">
    <property type="entry name" value="DNA2/NAM7_AAA_11"/>
</dbReference>
<keyword evidence="12" id="KW-0539">Nucleus</keyword>
<dbReference type="OrthoDB" id="1879at2759"/>